<evidence type="ECO:0000313" key="2">
    <source>
        <dbReference type="Proteomes" id="UP000249390"/>
    </source>
</evidence>
<comment type="caution">
    <text evidence="1">The sequence shown here is derived from an EMBL/GenBank/DDBJ whole genome shotgun (WGS) entry which is preliminary data.</text>
</comment>
<organism evidence="1 2">
    <name type="scientific">Cuscuta australis</name>
    <dbReference type="NCBI Taxonomy" id="267555"/>
    <lineage>
        <taxon>Eukaryota</taxon>
        <taxon>Viridiplantae</taxon>
        <taxon>Streptophyta</taxon>
        <taxon>Embryophyta</taxon>
        <taxon>Tracheophyta</taxon>
        <taxon>Spermatophyta</taxon>
        <taxon>Magnoliopsida</taxon>
        <taxon>eudicotyledons</taxon>
        <taxon>Gunneridae</taxon>
        <taxon>Pentapetalae</taxon>
        <taxon>asterids</taxon>
        <taxon>lamiids</taxon>
        <taxon>Solanales</taxon>
        <taxon>Convolvulaceae</taxon>
        <taxon>Cuscuteae</taxon>
        <taxon>Cuscuta</taxon>
        <taxon>Cuscuta subgen. Grammica</taxon>
        <taxon>Cuscuta sect. Cleistogrammica</taxon>
    </lineage>
</organism>
<gene>
    <name evidence="1" type="ORF">DM860_014480</name>
</gene>
<dbReference type="AlphaFoldDB" id="A0A328E183"/>
<name>A0A328E183_9ASTE</name>
<dbReference type="Proteomes" id="UP000249390">
    <property type="component" value="Unassembled WGS sequence"/>
</dbReference>
<keyword evidence="2" id="KW-1185">Reference proteome</keyword>
<accession>A0A328E183</accession>
<protein>
    <submittedName>
        <fullName evidence="1">Uncharacterized protein</fullName>
    </submittedName>
</protein>
<reference evidence="1 2" key="1">
    <citation type="submission" date="2018-06" db="EMBL/GenBank/DDBJ databases">
        <title>The Genome of Cuscuta australis (Dodder) Provides Insight into the Evolution of Plant Parasitism.</title>
        <authorList>
            <person name="Liu H."/>
        </authorList>
    </citation>
    <scope>NUCLEOTIDE SEQUENCE [LARGE SCALE GENOMIC DNA]</scope>
    <source>
        <strain evidence="2">cv. Yunnan</strain>
        <tissue evidence="1">Vines</tissue>
    </source>
</reference>
<dbReference type="EMBL" id="NQVE01000058">
    <property type="protein sequence ID" value="RAL50538.1"/>
    <property type="molecule type" value="Genomic_DNA"/>
</dbReference>
<proteinExistence type="predicted"/>
<sequence length="82" mass="9543">MNCLIASEKLNSWRDPATVASGYSWNEDAIEPLKIWLKIPCMNTENVEREERRSVLILQRRIAADKEITIVGWKIQKCPEDK</sequence>
<evidence type="ECO:0000313" key="1">
    <source>
        <dbReference type="EMBL" id="RAL50538.1"/>
    </source>
</evidence>